<name>A0A7W7LBQ0_STRNE</name>
<dbReference type="InterPro" id="IPR010539">
    <property type="entry name" value="BaxI_1-like"/>
</dbReference>
<evidence type="ECO:0000313" key="3">
    <source>
        <dbReference type="EMBL" id="MBB4887084.1"/>
    </source>
</evidence>
<dbReference type="Pfam" id="PF12811">
    <property type="entry name" value="BaxI_1"/>
    <property type="match status" value="1"/>
</dbReference>
<feature type="transmembrane region" description="Helical" evidence="2">
    <location>
        <begin position="264"/>
        <end position="284"/>
    </location>
</feature>
<proteinExistence type="predicted"/>
<comment type="caution">
    <text evidence="3">The sequence shown here is derived from an EMBL/GenBank/DDBJ whole genome shotgun (WGS) entry which is preliminary data.</text>
</comment>
<feature type="transmembrane region" description="Helical" evidence="2">
    <location>
        <begin position="106"/>
        <end position="125"/>
    </location>
</feature>
<dbReference type="AlphaFoldDB" id="A0A7W7LBQ0"/>
<dbReference type="PIRSF" id="PIRSF009160">
    <property type="entry name" value="UCP009160"/>
    <property type="match status" value="1"/>
</dbReference>
<evidence type="ECO:0000313" key="4">
    <source>
        <dbReference type="Proteomes" id="UP000556436"/>
    </source>
</evidence>
<keyword evidence="2" id="KW-1133">Transmembrane helix</keyword>
<reference evidence="3 4" key="1">
    <citation type="submission" date="2020-08" db="EMBL/GenBank/DDBJ databases">
        <title>Genomic Encyclopedia of Type Strains, Phase III (KMG-III): the genomes of soil and plant-associated and newly described type strains.</title>
        <authorList>
            <person name="Whitman W."/>
        </authorList>
    </citation>
    <scope>NUCLEOTIDE SEQUENCE [LARGE SCALE GENOMIC DNA]</scope>
    <source>
        <strain evidence="3 4">CECT 3265</strain>
    </source>
</reference>
<keyword evidence="4" id="KW-1185">Reference proteome</keyword>
<keyword evidence="2" id="KW-0812">Transmembrane</keyword>
<dbReference type="Proteomes" id="UP000556436">
    <property type="component" value="Unassembled WGS sequence"/>
</dbReference>
<feature type="transmembrane region" description="Helical" evidence="2">
    <location>
        <begin position="158"/>
        <end position="178"/>
    </location>
</feature>
<keyword evidence="2" id="KW-0472">Membrane</keyword>
<dbReference type="PANTHER" id="PTHR41282:SF1">
    <property type="entry name" value="CONSERVED TRANSMEMBRANE PROTEIN-RELATED"/>
    <property type="match status" value="1"/>
</dbReference>
<sequence>MRSSNPVFSRRGFSRDNGGYAGFNAGPQAGAATQGNPYATNPYAEPTNPYAANPYATGGPDLQHGAPQAPAQPGRMTMDDVVSRTGMTLGAVVVAAGLAWALELPVALGFGAGLVAMVLGFIQAFKAKPVPALILGYAVFEGLFLGVISQVYNNVAQGAPMQAVLGTTAVFVGVLIAYKTRLIRVDRRFVRFVMAAAIGFVLLMAVNMLFAVFGGGDGLGFRTGGLGIVVGIVGVLLGAAFLALDFKQIEDGVRYGAPREESWLAAFGLTLSLVWIYTEMLRLISLLSSD</sequence>
<feature type="transmembrane region" description="Helical" evidence="2">
    <location>
        <begin position="132"/>
        <end position="152"/>
    </location>
</feature>
<feature type="transmembrane region" description="Helical" evidence="2">
    <location>
        <begin position="81"/>
        <end position="100"/>
    </location>
</feature>
<accession>A0A7W7LBQ0</accession>
<organism evidence="3 4">
    <name type="scientific">Streptomyces netropsis</name>
    <name type="common">Streptoverticillium netropsis</name>
    <dbReference type="NCBI Taxonomy" id="55404"/>
    <lineage>
        <taxon>Bacteria</taxon>
        <taxon>Bacillati</taxon>
        <taxon>Actinomycetota</taxon>
        <taxon>Actinomycetes</taxon>
        <taxon>Kitasatosporales</taxon>
        <taxon>Streptomycetaceae</taxon>
        <taxon>Streptomyces</taxon>
    </lineage>
</organism>
<feature type="transmembrane region" description="Helical" evidence="2">
    <location>
        <begin position="225"/>
        <end position="244"/>
    </location>
</feature>
<evidence type="ECO:0000256" key="2">
    <source>
        <dbReference type="SAM" id="Phobius"/>
    </source>
</evidence>
<evidence type="ECO:0000256" key="1">
    <source>
        <dbReference type="SAM" id="MobiDB-lite"/>
    </source>
</evidence>
<dbReference type="EMBL" id="JACHJG010000005">
    <property type="protein sequence ID" value="MBB4887084.1"/>
    <property type="molecule type" value="Genomic_DNA"/>
</dbReference>
<protein>
    <submittedName>
        <fullName evidence="3">Putative YccA/Bax inhibitor family protein</fullName>
    </submittedName>
</protein>
<gene>
    <name evidence="3" type="ORF">FHS38_003129</name>
</gene>
<feature type="region of interest" description="Disordered" evidence="1">
    <location>
        <begin position="49"/>
        <end position="76"/>
    </location>
</feature>
<feature type="transmembrane region" description="Helical" evidence="2">
    <location>
        <begin position="190"/>
        <end position="213"/>
    </location>
</feature>
<dbReference type="PANTHER" id="PTHR41282">
    <property type="entry name" value="CONSERVED TRANSMEMBRANE PROTEIN-RELATED"/>
    <property type="match status" value="1"/>
</dbReference>
<dbReference type="RefSeq" id="WP_184734101.1">
    <property type="nucleotide sequence ID" value="NZ_BMRW01000005.1"/>
</dbReference>